<evidence type="ECO:0000313" key="2">
    <source>
        <dbReference type="Proteomes" id="UP001519292"/>
    </source>
</evidence>
<dbReference type="InterPro" id="IPR027417">
    <property type="entry name" value="P-loop_NTPase"/>
</dbReference>
<gene>
    <name evidence="1" type="ORF">J2Z60_000684</name>
</gene>
<accession>A0ABS4MCV7</accession>
<dbReference type="RefSeq" id="WP_209686261.1">
    <property type="nucleotide sequence ID" value="NZ_JAGGLU010000003.1"/>
</dbReference>
<organism evidence="1 2">
    <name type="scientific">Lactobacillus colini</name>
    <dbReference type="NCBI Taxonomy" id="1819254"/>
    <lineage>
        <taxon>Bacteria</taxon>
        <taxon>Bacillati</taxon>
        <taxon>Bacillota</taxon>
        <taxon>Bacilli</taxon>
        <taxon>Lactobacillales</taxon>
        <taxon>Lactobacillaceae</taxon>
        <taxon>Lactobacillus</taxon>
    </lineage>
</organism>
<reference evidence="1 2" key="1">
    <citation type="submission" date="2021-03" db="EMBL/GenBank/DDBJ databases">
        <title>Genomic Encyclopedia of Type Strains, Phase IV (KMG-IV): sequencing the most valuable type-strain genomes for metagenomic binning, comparative biology and taxonomic classification.</title>
        <authorList>
            <person name="Goeker M."/>
        </authorList>
    </citation>
    <scope>NUCLEOTIDE SEQUENCE [LARGE SCALE GENOMIC DNA]</scope>
    <source>
        <strain evidence="1 2">DSM 101872</strain>
    </source>
</reference>
<dbReference type="Gene3D" id="3.40.50.300">
    <property type="entry name" value="P-loop containing nucleotide triphosphate hydrolases"/>
    <property type="match status" value="1"/>
</dbReference>
<dbReference type="SUPFAM" id="SSF52540">
    <property type="entry name" value="P-loop containing nucleoside triphosphate hydrolases"/>
    <property type="match status" value="1"/>
</dbReference>
<name>A0ABS4MCV7_9LACO</name>
<keyword evidence="2" id="KW-1185">Reference proteome</keyword>
<comment type="caution">
    <text evidence="1">The sequence shown here is derived from an EMBL/GenBank/DDBJ whole genome shotgun (WGS) entry which is preliminary data.</text>
</comment>
<keyword evidence="1" id="KW-0418">Kinase</keyword>
<sequence length="206" mass="23867">MYISDEDFKGQLTYLKGLFSLGGLSESGKSAAGLYFDSIGIKRMKIIQVESDMMRERGIEFEDRPKEAEFQKLYSEDHEQLFREFLYRLIAKMKQENVQYASIESLYRAELGAYLKRILADRMINIYIDAPLELRAKRESIKQKDLNLSLAEMIARTKKKDQFKIEHGALEVRDIADIIVNNGENIANLNQYLKIIDGIAKILKKD</sequence>
<proteinExistence type="predicted"/>
<evidence type="ECO:0000313" key="1">
    <source>
        <dbReference type="EMBL" id="MBP2057513.1"/>
    </source>
</evidence>
<dbReference type="GO" id="GO:0016301">
    <property type="term" value="F:kinase activity"/>
    <property type="evidence" value="ECO:0007669"/>
    <property type="project" value="UniProtKB-KW"/>
</dbReference>
<dbReference type="Proteomes" id="UP001519292">
    <property type="component" value="Unassembled WGS sequence"/>
</dbReference>
<keyword evidence="1" id="KW-0808">Transferase</keyword>
<protein>
    <submittedName>
        <fullName evidence="1">Cytidylate kinase</fullName>
    </submittedName>
</protein>
<dbReference type="EMBL" id="JAGGLU010000003">
    <property type="protein sequence ID" value="MBP2057513.1"/>
    <property type="molecule type" value="Genomic_DNA"/>
</dbReference>